<evidence type="ECO:0000256" key="5">
    <source>
        <dbReference type="SAM" id="SignalP"/>
    </source>
</evidence>
<feature type="chain" id="PRO_5037221320" evidence="5">
    <location>
        <begin position="24"/>
        <end position="478"/>
    </location>
</feature>
<comment type="similarity">
    <text evidence="4">Belongs to the alkaline phosphatase family.</text>
</comment>
<feature type="binding site" evidence="3">
    <location>
        <position position="331"/>
    </location>
    <ligand>
        <name>Mg(2+)</name>
        <dbReference type="ChEBI" id="CHEBI:18420"/>
    </ligand>
</feature>
<feature type="binding site" evidence="3">
    <location>
        <position position="336"/>
    </location>
    <ligand>
        <name>Zn(2+)</name>
        <dbReference type="ChEBI" id="CHEBI:29105"/>
        <label>2</label>
    </ligand>
</feature>
<dbReference type="SUPFAM" id="SSF53649">
    <property type="entry name" value="Alkaline phosphatase-like"/>
    <property type="match status" value="1"/>
</dbReference>
<keyword evidence="5" id="KW-0732">Signal</keyword>
<sequence>MLSCQRLALLLGVSAALVLPASAQEAPAKNVILMITDGASIETWRAASYYRFGALGHEVYDDFDVKLFASTYPLNTEREPTMTNEGAVTFDPAELWAAVPTETVYEGSLGDYQGYFVGYDYARHDYTDSAAAGTALASGQKTYNNALNWSNTDTQLKHIGEYAVESGRALGSISSVQWSHATPAAFLGHNRSRNNYEALGQEIIGSGLATVVMGTGHPYFDQNGAAVAAPGDKAFRYVGGREAWARLANGETEYKLIESKADFEALAAGTLDMGGKEKLIGTAENAATLQFNRPGVAMGDMLDNVPDLATMTLGAIALLSQDEDGFFLMVEGGAVDWAAHANNLPRIIEEQIDFNEAVEAVVAWIEAKSSWDETLVIITTDHGNGLLQGPNSDEVAYAPVINQGAGALPLVRWNSDTHTRELVPLYAKGAGADFFLDAATPEPGLAIYDVAEESRQYVDNTDVFRAAMHAFGLTEDAR</sequence>
<dbReference type="InterPro" id="IPR017850">
    <property type="entry name" value="Alkaline_phosphatase_core_sf"/>
</dbReference>
<name>A0A934MH66_9HYPH</name>
<keyword evidence="3" id="KW-0460">Magnesium</keyword>
<dbReference type="PANTHER" id="PTHR11596">
    <property type="entry name" value="ALKALINE PHOSPHATASE"/>
    <property type="match status" value="1"/>
</dbReference>
<accession>A0A934MH66</accession>
<comment type="cofactor">
    <cofactor evidence="3">
        <name>Mg(2+)</name>
        <dbReference type="ChEBI" id="CHEBI:18420"/>
    </cofactor>
    <text evidence="3">Binds 1 Mg(2+) ion.</text>
</comment>
<dbReference type="EMBL" id="JAEKJA010000015">
    <property type="protein sequence ID" value="MBJ3777328.1"/>
    <property type="molecule type" value="Genomic_DNA"/>
</dbReference>
<evidence type="ECO:0000256" key="1">
    <source>
        <dbReference type="ARBA" id="ARBA00022553"/>
    </source>
</evidence>
<keyword evidence="7" id="KW-1185">Reference proteome</keyword>
<dbReference type="GO" id="GO:0046872">
    <property type="term" value="F:metal ion binding"/>
    <property type="evidence" value="ECO:0007669"/>
    <property type="project" value="UniProtKB-KW"/>
</dbReference>
<dbReference type="PRINTS" id="PR00113">
    <property type="entry name" value="ALKPHPHTASE"/>
</dbReference>
<keyword evidence="3" id="KW-0479">Metal-binding</keyword>
<evidence type="ECO:0000256" key="4">
    <source>
        <dbReference type="RuleBase" id="RU003946"/>
    </source>
</evidence>
<evidence type="ECO:0000256" key="3">
    <source>
        <dbReference type="PIRSR" id="PIRSR601952-2"/>
    </source>
</evidence>
<dbReference type="PANTHER" id="PTHR11596:SF5">
    <property type="entry name" value="ALKALINE PHOSPHATASE"/>
    <property type="match status" value="1"/>
</dbReference>
<protein>
    <submittedName>
        <fullName evidence="6">Alkaline phosphatase</fullName>
    </submittedName>
</protein>
<evidence type="ECO:0000256" key="2">
    <source>
        <dbReference type="PIRSR" id="PIRSR601952-1"/>
    </source>
</evidence>
<dbReference type="RefSeq" id="WP_198883236.1">
    <property type="nucleotide sequence ID" value="NZ_JAEKJA010000015.1"/>
</dbReference>
<organism evidence="6 7">
    <name type="scientific">Acuticoccus mangrovi</name>
    <dbReference type="NCBI Taxonomy" id="2796142"/>
    <lineage>
        <taxon>Bacteria</taxon>
        <taxon>Pseudomonadati</taxon>
        <taxon>Pseudomonadota</taxon>
        <taxon>Alphaproteobacteria</taxon>
        <taxon>Hyphomicrobiales</taxon>
        <taxon>Amorphaceae</taxon>
        <taxon>Acuticoccus</taxon>
    </lineage>
</organism>
<feature type="binding site" evidence="3">
    <location>
        <position position="382"/>
    </location>
    <ligand>
        <name>Zn(2+)</name>
        <dbReference type="ChEBI" id="CHEBI:29105"/>
        <label>2</label>
    </ligand>
</feature>
<proteinExistence type="inferred from homology"/>
<dbReference type="InterPro" id="IPR001952">
    <property type="entry name" value="Alkaline_phosphatase"/>
</dbReference>
<dbReference type="CDD" id="cd16012">
    <property type="entry name" value="ALP"/>
    <property type="match status" value="1"/>
</dbReference>
<dbReference type="Pfam" id="PF00245">
    <property type="entry name" value="Alk_phosphatase"/>
    <property type="match status" value="1"/>
</dbReference>
<keyword evidence="3" id="KW-0862">Zinc</keyword>
<reference evidence="6" key="1">
    <citation type="submission" date="2020-12" db="EMBL/GenBank/DDBJ databases">
        <title>Bacterial taxonomy.</title>
        <authorList>
            <person name="Pan X."/>
        </authorList>
    </citation>
    <scope>NUCLEOTIDE SEQUENCE</scope>
    <source>
        <strain evidence="6">B2012</strain>
    </source>
</reference>
<dbReference type="SMART" id="SM00098">
    <property type="entry name" value="alkPPc"/>
    <property type="match status" value="1"/>
</dbReference>
<comment type="caution">
    <text evidence="6">The sequence shown here is derived from an EMBL/GenBank/DDBJ whole genome shotgun (WGS) entry which is preliminary data.</text>
</comment>
<feature type="binding site" evidence="3">
    <location>
        <position position="340"/>
    </location>
    <ligand>
        <name>Zn(2+)</name>
        <dbReference type="ChEBI" id="CHEBI:29105"/>
        <label>2</label>
    </ligand>
</feature>
<comment type="cofactor">
    <cofactor evidence="3">
        <name>Zn(2+)</name>
        <dbReference type="ChEBI" id="CHEBI:29105"/>
    </cofactor>
    <text evidence="3">Binds 2 Zn(2+) ions.</text>
</comment>
<keyword evidence="1" id="KW-0597">Phosphoprotein</keyword>
<feature type="signal peptide" evidence="5">
    <location>
        <begin position="1"/>
        <end position="23"/>
    </location>
</feature>
<dbReference type="GO" id="GO:0004035">
    <property type="term" value="F:alkaline phosphatase activity"/>
    <property type="evidence" value="ECO:0007669"/>
    <property type="project" value="TreeGrafter"/>
</dbReference>
<dbReference type="AlphaFoldDB" id="A0A934MH66"/>
<feature type="binding site" evidence="3">
    <location>
        <position position="180"/>
    </location>
    <ligand>
        <name>Mg(2+)</name>
        <dbReference type="ChEBI" id="CHEBI:18420"/>
    </ligand>
</feature>
<evidence type="ECO:0000313" key="6">
    <source>
        <dbReference type="EMBL" id="MBJ3777328.1"/>
    </source>
</evidence>
<evidence type="ECO:0000313" key="7">
    <source>
        <dbReference type="Proteomes" id="UP000609531"/>
    </source>
</evidence>
<feature type="binding site" evidence="3">
    <location>
        <position position="381"/>
    </location>
    <ligand>
        <name>Zn(2+)</name>
        <dbReference type="ChEBI" id="CHEBI:29105"/>
        <label>2</label>
    </ligand>
</feature>
<dbReference type="Gene3D" id="3.40.720.10">
    <property type="entry name" value="Alkaline Phosphatase, subunit A"/>
    <property type="match status" value="2"/>
</dbReference>
<gene>
    <name evidence="6" type="ORF">JCR33_16590</name>
</gene>
<dbReference type="Proteomes" id="UP000609531">
    <property type="component" value="Unassembled WGS sequence"/>
</dbReference>
<feature type="active site" description="Phosphoserine intermediate" evidence="2">
    <location>
        <position position="129"/>
    </location>
</feature>
<feature type="binding site" evidence="3">
    <location>
        <position position="182"/>
    </location>
    <ligand>
        <name>Mg(2+)</name>
        <dbReference type="ChEBI" id="CHEBI:18420"/>
    </ligand>
</feature>